<dbReference type="GO" id="GO:0006355">
    <property type="term" value="P:regulation of DNA-templated transcription"/>
    <property type="evidence" value="ECO:0007669"/>
    <property type="project" value="InterPro"/>
</dbReference>
<dbReference type="InterPro" id="IPR027417">
    <property type="entry name" value="P-loop_NTPase"/>
</dbReference>
<dbReference type="PANTHER" id="PTHR47691">
    <property type="entry name" value="REGULATOR-RELATED"/>
    <property type="match status" value="1"/>
</dbReference>
<dbReference type="PANTHER" id="PTHR47691:SF3">
    <property type="entry name" value="HTH-TYPE TRANSCRIPTIONAL REGULATOR RV0890C-RELATED"/>
    <property type="match status" value="1"/>
</dbReference>
<sequence>MIRLLGPVSVVDDDGRELLPAGPRVRGLLARLALDAGRPVDAATLVDALWGEDPPSTANALQSLASRLRRAVGAQRVRSSSGGYLLAVDPDDVDALRFATLRRTALAEPDDERACALLTEALALWQDPVLGGLGDLPFAGPAAARLADARAGAAEELAARGLRGRAPDAGRDTLVAVLDADPLRETTAVALARGLSAGGRRADALAVLDRTRTTLAEELGVDPGPELARVRTELLQDAAEPAPVVGKARPQALTSFVGREDDLARLRGLVATSRLVTITGPGGAGKTRLATEAVRDEPRRVAVAELAALTGGDQVAPGVLHAVGGPELALGDPGAADSVLPRLRAALAGRETVLVLDNCEHLVEASAVLVHDLLTAVPGLVVLATSREPLGVPGEVLHPLGALDDAHATQLFAERAAAVRPGFDLSRHRTVVREICRRLDGQPLPIELAAARVRSLEPAEIAERLADRFRLLTTGSRTALPRHQTLRAVVDWSWDLLSDAERTLAARFGAFAGAVDLRAVEAVCGDEAFDLLGLLVEKSLVVAVPGEPTRYRMLETIREYALARLDAAVDRDAVVAAHAAWVLAVLEPVEPALRGGGQLDALAVVRAVDGEAVRALERAVEAGDAVRGHRLLAALTWSWVVRGDMASLIRWSERLFTLPVPTTGTDVAVNRSLHTVLLAVTVPGTDVRGGSAAVLAMLPELPRPLHPVVALHEPTARAFLDDDRSGLVDLAAAADDPWLRAAAAQLAAVHAENAGDLAGQRRALRAAYDGFAALGDRFGLGMTTFSLGELEDLAGDRVAARRTFAAAIALAAELDNADDVPQYRMRLAALAARDGDATEAREQLRLATEAARGSNDPGTAAWLAWSGADVQRRLGDPDRALATLRAHPPSSGDGLGPGRAQREAMVHDLTASALIDLGRLDEARVEVEAARRAGEEAKDGPVRGQVAETAARLALAEGDPGRAADLLAEAVARRGALHLGDPDVVATRDGCGFTPTA</sequence>
<evidence type="ECO:0000256" key="2">
    <source>
        <dbReference type="ARBA" id="ARBA00023125"/>
    </source>
</evidence>
<feature type="domain" description="OmpR/PhoB-type" evidence="4">
    <location>
        <begin position="1"/>
        <end position="88"/>
    </location>
</feature>
<organism evidence="5 6">
    <name type="scientific">Actinomycetospora corticicola</name>
    <dbReference type="NCBI Taxonomy" id="663602"/>
    <lineage>
        <taxon>Bacteria</taxon>
        <taxon>Bacillati</taxon>
        <taxon>Actinomycetota</taxon>
        <taxon>Actinomycetes</taxon>
        <taxon>Pseudonocardiales</taxon>
        <taxon>Pseudonocardiaceae</taxon>
        <taxon>Actinomycetospora</taxon>
    </lineage>
</organism>
<dbReference type="PROSITE" id="PS51755">
    <property type="entry name" value="OMPR_PHOB"/>
    <property type="match status" value="1"/>
</dbReference>
<evidence type="ECO:0000313" key="5">
    <source>
        <dbReference type="EMBL" id="NYD39470.1"/>
    </source>
</evidence>
<evidence type="ECO:0000256" key="1">
    <source>
        <dbReference type="ARBA" id="ARBA00005820"/>
    </source>
</evidence>
<gene>
    <name evidence="5" type="ORF">BJ983_005572</name>
</gene>
<dbReference type="CDD" id="cd15831">
    <property type="entry name" value="BTAD"/>
    <property type="match status" value="1"/>
</dbReference>
<accession>A0A7Y9E1Y9</accession>
<dbReference type="Pfam" id="PF13401">
    <property type="entry name" value="AAA_22"/>
    <property type="match status" value="1"/>
</dbReference>
<comment type="caution">
    <text evidence="5">The sequence shown here is derived from an EMBL/GenBank/DDBJ whole genome shotgun (WGS) entry which is preliminary data.</text>
</comment>
<dbReference type="Gene3D" id="1.10.10.10">
    <property type="entry name" value="Winged helix-like DNA-binding domain superfamily/Winged helix DNA-binding domain"/>
    <property type="match status" value="1"/>
</dbReference>
<dbReference type="SUPFAM" id="SSF52540">
    <property type="entry name" value="P-loop containing nucleoside triphosphate hydrolases"/>
    <property type="match status" value="1"/>
</dbReference>
<dbReference type="InterPro" id="IPR001867">
    <property type="entry name" value="OmpR/PhoB-type_DNA-bd"/>
</dbReference>
<dbReference type="SMART" id="SM01043">
    <property type="entry name" value="BTAD"/>
    <property type="match status" value="1"/>
</dbReference>
<dbReference type="InterPro" id="IPR011990">
    <property type="entry name" value="TPR-like_helical_dom_sf"/>
</dbReference>
<dbReference type="EMBL" id="JACCBN010000001">
    <property type="protein sequence ID" value="NYD39470.1"/>
    <property type="molecule type" value="Genomic_DNA"/>
</dbReference>
<dbReference type="GO" id="GO:0016887">
    <property type="term" value="F:ATP hydrolysis activity"/>
    <property type="evidence" value="ECO:0007669"/>
    <property type="project" value="InterPro"/>
</dbReference>
<dbReference type="Gene3D" id="1.25.40.10">
    <property type="entry name" value="Tetratricopeptide repeat domain"/>
    <property type="match status" value="2"/>
</dbReference>
<dbReference type="InterPro" id="IPR036388">
    <property type="entry name" value="WH-like_DNA-bd_sf"/>
</dbReference>
<dbReference type="GO" id="GO:0000160">
    <property type="term" value="P:phosphorelay signal transduction system"/>
    <property type="evidence" value="ECO:0007669"/>
    <property type="project" value="InterPro"/>
</dbReference>
<proteinExistence type="inferred from homology"/>
<reference evidence="5 6" key="1">
    <citation type="submission" date="2020-07" db="EMBL/GenBank/DDBJ databases">
        <title>Sequencing the genomes of 1000 actinobacteria strains.</title>
        <authorList>
            <person name="Klenk H.-P."/>
        </authorList>
    </citation>
    <scope>NUCLEOTIDE SEQUENCE [LARGE SCALE GENOMIC DNA]</scope>
    <source>
        <strain evidence="5 6">DSM 45772</strain>
    </source>
</reference>
<name>A0A7Y9E1Y9_9PSEU</name>
<protein>
    <submittedName>
        <fullName evidence="5">Putative ATPase/DNA-binding SARP family transcriptional activator/tetratricopeptide (TPR) repeat protein</fullName>
    </submittedName>
</protein>
<evidence type="ECO:0000313" key="6">
    <source>
        <dbReference type="Proteomes" id="UP000535890"/>
    </source>
</evidence>
<dbReference type="GO" id="GO:0003677">
    <property type="term" value="F:DNA binding"/>
    <property type="evidence" value="ECO:0007669"/>
    <property type="project" value="UniProtKB-UniRule"/>
</dbReference>
<dbReference type="Pfam" id="PF00486">
    <property type="entry name" value="Trans_reg_C"/>
    <property type="match status" value="1"/>
</dbReference>
<evidence type="ECO:0000259" key="4">
    <source>
        <dbReference type="PROSITE" id="PS51755"/>
    </source>
</evidence>
<dbReference type="InterPro" id="IPR016032">
    <property type="entry name" value="Sig_transdc_resp-reg_C-effctor"/>
</dbReference>
<dbReference type="AlphaFoldDB" id="A0A7Y9E1Y9"/>
<dbReference type="SMART" id="SM00862">
    <property type="entry name" value="Trans_reg_C"/>
    <property type="match status" value="1"/>
</dbReference>
<dbReference type="SUPFAM" id="SSF48452">
    <property type="entry name" value="TPR-like"/>
    <property type="match status" value="2"/>
</dbReference>
<dbReference type="Proteomes" id="UP000535890">
    <property type="component" value="Unassembled WGS sequence"/>
</dbReference>
<evidence type="ECO:0000256" key="3">
    <source>
        <dbReference type="PROSITE-ProRule" id="PRU01091"/>
    </source>
</evidence>
<keyword evidence="2 3" id="KW-0238">DNA-binding</keyword>
<keyword evidence="6" id="KW-1185">Reference proteome</keyword>
<feature type="DNA-binding region" description="OmpR/PhoB-type" evidence="3">
    <location>
        <begin position="1"/>
        <end position="88"/>
    </location>
</feature>
<dbReference type="InterPro" id="IPR005158">
    <property type="entry name" value="BTAD"/>
</dbReference>
<dbReference type="RefSeq" id="WP_179796783.1">
    <property type="nucleotide sequence ID" value="NZ_BAABHP010000009.1"/>
</dbReference>
<comment type="similarity">
    <text evidence="1">Belongs to the AfsR/DnrI/RedD regulatory family.</text>
</comment>
<dbReference type="Pfam" id="PF03704">
    <property type="entry name" value="BTAD"/>
    <property type="match status" value="1"/>
</dbReference>
<dbReference type="SUPFAM" id="SSF46894">
    <property type="entry name" value="C-terminal effector domain of the bipartite response regulators"/>
    <property type="match status" value="1"/>
</dbReference>
<dbReference type="InterPro" id="IPR049945">
    <property type="entry name" value="AAA_22"/>
</dbReference>